<dbReference type="Proteomes" id="UP001144205">
    <property type="component" value="Unassembled WGS sequence"/>
</dbReference>
<comment type="caution">
    <text evidence="2">The sequence shown here is derived from an EMBL/GenBank/DDBJ whole genome shotgun (WGS) entry which is preliminary data.</text>
</comment>
<evidence type="ECO:0000313" key="3">
    <source>
        <dbReference type="Proteomes" id="UP001144205"/>
    </source>
</evidence>
<accession>A0ABQ5LS23</accession>
<feature type="chain" id="PRO_5046063886" evidence="1">
    <location>
        <begin position="18"/>
        <end position="84"/>
    </location>
</feature>
<gene>
    <name evidence="2" type="ORF">STA1M1_16680</name>
</gene>
<feature type="signal peptide" evidence="1">
    <location>
        <begin position="1"/>
        <end position="17"/>
    </location>
</feature>
<keyword evidence="1" id="KW-0732">Signal</keyword>
<dbReference type="EMBL" id="BROH01000004">
    <property type="protein sequence ID" value="GKY87799.1"/>
    <property type="molecule type" value="Genomic_DNA"/>
</dbReference>
<name>A0ABQ5LS23_9RHOB</name>
<sequence length="84" mass="8675">MTRLALLLALAAAPALAQSADRVAEFLRAVEAAGCVVHEANNQAILAQLGMTPAEGTLIVTLLMSDGRAVPQDDDLRITTGTCS</sequence>
<proteinExistence type="predicted"/>
<dbReference type="RefSeq" id="WP_281841782.1">
    <property type="nucleotide sequence ID" value="NZ_BROH01000004.1"/>
</dbReference>
<keyword evidence="3" id="KW-1185">Reference proteome</keyword>
<reference evidence="2" key="1">
    <citation type="journal article" date="2023" name="Int. J. Syst. Evol. Microbiol.">
        <title>Sinisalibacter aestuarii sp. nov., isolated from estuarine sediment of the Arakawa River.</title>
        <authorList>
            <person name="Arafat S.T."/>
            <person name="Hirano S."/>
            <person name="Sato A."/>
            <person name="Takeuchi K."/>
            <person name="Yasuda T."/>
            <person name="Terahara T."/>
            <person name="Hamada M."/>
            <person name="Kobayashi T."/>
        </authorList>
    </citation>
    <scope>NUCLEOTIDE SEQUENCE</scope>
    <source>
        <strain evidence="2">B-399</strain>
    </source>
</reference>
<evidence type="ECO:0000256" key="1">
    <source>
        <dbReference type="SAM" id="SignalP"/>
    </source>
</evidence>
<organism evidence="2 3">
    <name type="scientific">Sinisalibacter aestuarii</name>
    <dbReference type="NCBI Taxonomy" id="2949426"/>
    <lineage>
        <taxon>Bacteria</taxon>
        <taxon>Pseudomonadati</taxon>
        <taxon>Pseudomonadota</taxon>
        <taxon>Alphaproteobacteria</taxon>
        <taxon>Rhodobacterales</taxon>
        <taxon>Roseobacteraceae</taxon>
        <taxon>Sinisalibacter</taxon>
    </lineage>
</organism>
<evidence type="ECO:0000313" key="2">
    <source>
        <dbReference type="EMBL" id="GKY87799.1"/>
    </source>
</evidence>
<protein>
    <submittedName>
        <fullName evidence="2">Uncharacterized protein</fullName>
    </submittedName>
</protein>